<gene>
    <name evidence="1" type="ORF">SETIT_5G216300v2</name>
</gene>
<dbReference type="OrthoDB" id="701915at2759"/>
<reference evidence="1" key="2">
    <citation type="submission" date="2015-07" db="EMBL/GenBank/DDBJ databases">
        <authorList>
            <person name="Noorani M."/>
        </authorList>
    </citation>
    <scope>NUCLEOTIDE SEQUENCE</scope>
    <source>
        <strain evidence="1">Yugu1</strain>
    </source>
</reference>
<name>A0A368R7M4_SETIT</name>
<sequence>MEALVSLQNLCSLRAAIARNPVCITITDSYTRRYDQFY</sequence>
<reference evidence="1" key="1">
    <citation type="journal article" date="2012" name="Nat. Biotechnol.">
        <title>Reference genome sequence of the model plant Setaria.</title>
        <authorList>
            <person name="Bennetzen J.L."/>
            <person name="Schmutz J."/>
            <person name="Wang H."/>
            <person name="Percifield R."/>
            <person name="Hawkins J."/>
            <person name="Pontaroli A.C."/>
            <person name="Estep M."/>
            <person name="Feng L."/>
            <person name="Vaughn J.N."/>
            <person name="Grimwood J."/>
            <person name="Jenkins J."/>
            <person name="Barry K."/>
            <person name="Lindquist E."/>
            <person name="Hellsten U."/>
            <person name="Deshpande S."/>
            <person name="Wang X."/>
            <person name="Wu X."/>
            <person name="Mitros T."/>
            <person name="Triplett J."/>
            <person name="Yang X."/>
            <person name="Ye C.Y."/>
            <person name="Mauro-Herrera M."/>
            <person name="Wang L."/>
            <person name="Li P."/>
            <person name="Sharma M."/>
            <person name="Sharma R."/>
            <person name="Ronald P.C."/>
            <person name="Panaud O."/>
            <person name="Kellogg E.A."/>
            <person name="Brutnell T.P."/>
            <person name="Doust A.N."/>
            <person name="Tuskan G.A."/>
            <person name="Rokhsar D."/>
            <person name="Devos K.M."/>
        </authorList>
    </citation>
    <scope>NUCLEOTIDE SEQUENCE [LARGE SCALE GENOMIC DNA]</scope>
    <source>
        <strain evidence="1">Yugu1</strain>
    </source>
</reference>
<protein>
    <submittedName>
        <fullName evidence="1">Uncharacterized protein</fullName>
    </submittedName>
</protein>
<accession>A0A368R7M4</accession>
<evidence type="ECO:0000313" key="1">
    <source>
        <dbReference type="EMBL" id="RCV26074.1"/>
    </source>
</evidence>
<organism evidence="1">
    <name type="scientific">Setaria italica</name>
    <name type="common">Foxtail millet</name>
    <name type="synonym">Panicum italicum</name>
    <dbReference type="NCBI Taxonomy" id="4555"/>
    <lineage>
        <taxon>Eukaryota</taxon>
        <taxon>Viridiplantae</taxon>
        <taxon>Streptophyta</taxon>
        <taxon>Embryophyta</taxon>
        <taxon>Tracheophyta</taxon>
        <taxon>Spermatophyta</taxon>
        <taxon>Magnoliopsida</taxon>
        <taxon>Liliopsida</taxon>
        <taxon>Poales</taxon>
        <taxon>Poaceae</taxon>
        <taxon>PACMAD clade</taxon>
        <taxon>Panicoideae</taxon>
        <taxon>Panicodae</taxon>
        <taxon>Paniceae</taxon>
        <taxon>Cenchrinae</taxon>
        <taxon>Setaria</taxon>
    </lineage>
</organism>
<dbReference type="AlphaFoldDB" id="A0A368R7M4"/>
<dbReference type="EMBL" id="CM003532">
    <property type="protein sequence ID" value="RCV26074.1"/>
    <property type="molecule type" value="Genomic_DNA"/>
</dbReference>
<proteinExistence type="predicted"/>